<dbReference type="AlphaFoldDB" id="A0AAW1D049"/>
<comment type="caution">
    <text evidence="1">The sequence shown here is derived from an EMBL/GenBank/DDBJ whole genome shotgun (WGS) entry which is preliminary data.</text>
</comment>
<gene>
    <name evidence="1" type="ORF">O3M35_011059</name>
</gene>
<dbReference type="Proteomes" id="UP001461498">
    <property type="component" value="Unassembled WGS sequence"/>
</dbReference>
<sequence length="56" mass="6689">MGRLLHLHHPQFLKKLVKSIIQLDHILHLLPFHLTHHLLLLQNMVHLPLLQKNLML</sequence>
<organism evidence="1 2">
    <name type="scientific">Rhynocoris fuscipes</name>
    <dbReference type="NCBI Taxonomy" id="488301"/>
    <lineage>
        <taxon>Eukaryota</taxon>
        <taxon>Metazoa</taxon>
        <taxon>Ecdysozoa</taxon>
        <taxon>Arthropoda</taxon>
        <taxon>Hexapoda</taxon>
        <taxon>Insecta</taxon>
        <taxon>Pterygota</taxon>
        <taxon>Neoptera</taxon>
        <taxon>Paraneoptera</taxon>
        <taxon>Hemiptera</taxon>
        <taxon>Heteroptera</taxon>
        <taxon>Panheteroptera</taxon>
        <taxon>Cimicomorpha</taxon>
        <taxon>Reduviidae</taxon>
        <taxon>Harpactorinae</taxon>
        <taxon>Harpactorini</taxon>
        <taxon>Rhynocoris</taxon>
    </lineage>
</organism>
<protein>
    <submittedName>
        <fullName evidence="1">Uncharacterized protein</fullName>
    </submittedName>
</protein>
<name>A0AAW1D049_9HEMI</name>
<dbReference type="EMBL" id="JAPXFL010000008">
    <property type="protein sequence ID" value="KAK9502257.1"/>
    <property type="molecule type" value="Genomic_DNA"/>
</dbReference>
<keyword evidence="2" id="KW-1185">Reference proteome</keyword>
<evidence type="ECO:0000313" key="2">
    <source>
        <dbReference type="Proteomes" id="UP001461498"/>
    </source>
</evidence>
<proteinExistence type="predicted"/>
<evidence type="ECO:0000313" key="1">
    <source>
        <dbReference type="EMBL" id="KAK9502257.1"/>
    </source>
</evidence>
<accession>A0AAW1D049</accession>
<reference evidence="1 2" key="1">
    <citation type="submission" date="2022-12" db="EMBL/GenBank/DDBJ databases">
        <title>Chromosome-level genome assembly of true bugs.</title>
        <authorList>
            <person name="Ma L."/>
            <person name="Li H."/>
        </authorList>
    </citation>
    <scope>NUCLEOTIDE SEQUENCE [LARGE SCALE GENOMIC DNA]</scope>
    <source>
        <strain evidence="1">Lab_2022b</strain>
    </source>
</reference>